<dbReference type="AlphaFoldDB" id="A0A3M7Q437"/>
<comment type="caution">
    <text evidence="1">The sequence shown here is derived from an EMBL/GenBank/DDBJ whole genome shotgun (WGS) entry which is preliminary data.</text>
</comment>
<evidence type="ECO:0000313" key="2">
    <source>
        <dbReference type="Proteomes" id="UP000276133"/>
    </source>
</evidence>
<accession>A0A3M7Q437</accession>
<dbReference type="EMBL" id="REGN01007624">
    <property type="protein sequence ID" value="RNA05728.1"/>
    <property type="molecule type" value="Genomic_DNA"/>
</dbReference>
<protein>
    <submittedName>
        <fullName evidence="1">Uncharacterized protein</fullName>
    </submittedName>
</protein>
<dbReference type="OrthoDB" id="10555786at2759"/>
<gene>
    <name evidence="1" type="ORF">BpHYR1_019568</name>
</gene>
<dbReference type="Proteomes" id="UP000276133">
    <property type="component" value="Unassembled WGS sequence"/>
</dbReference>
<organism evidence="1 2">
    <name type="scientific">Brachionus plicatilis</name>
    <name type="common">Marine rotifer</name>
    <name type="synonym">Brachionus muelleri</name>
    <dbReference type="NCBI Taxonomy" id="10195"/>
    <lineage>
        <taxon>Eukaryota</taxon>
        <taxon>Metazoa</taxon>
        <taxon>Spiralia</taxon>
        <taxon>Gnathifera</taxon>
        <taxon>Rotifera</taxon>
        <taxon>Eurotatoria</taxon>
        <taxon>Monogononta</taxon>
        <taxon>Pseudotrocha</taxon>
        <taxon>Ploima</taxon>
        <taxon>Brachionidae</taxon>
        <taxon>Brachionus</taxon>
    </lineage>
</organism>
<name>A0A3M7Q437_BRAPC</name>
<evidence type="ECO:0000313" key="1">
    <source>
        <dbReference type="EMBL" id="RNA05728.1"/>
    </source>
</evidence>
<proteinExistence type="predicted"/>
<keyword evidence="2" id="KW-1185">Reference proteome</keyword>
<reference evidence="1 2" key="1">
    <citation type="journal article" date="2018" name="Sci. Rep.">
        <title>Genomic signatures of local adaptation to the degree of environmental predictability in rotifers.</title>
        <authorList>
            <person name="Franch-Gras L."/>
            <person name="Hahn C."/>
            <person name="Garcia-Roger E.M."/>
            <person name="Carmona M.J."/>
            <person name="Serra M."/>
            <person name="Gomez A."/>
        </authorList>
    </citation>
    <scope>NUCLEOTIDE SEQUENCE [LARGE SCALE GENOMIC DNA]</scope>
    <source>
        <strain evidence="1">HYR1</strain>
    </source>
</reference>
<sequence>MSMSGVVMPVIDDAMPPYFCSIELSTVLSWLDMAVLARMESGMGVSLSARGFLCLLFLASPTSGMFSHWS</sequence>